<dbReference type="InterPro" id="IPR050143">
    <property type="entry name" value="TRIM/RBCC"/>
</dbReference>
<dbReference type="PRINTS" id="PR01407">
    <property type="entry name" value="BUTYPHLNCDUF"/>
</dbReference>
<dbReference type="InterPro" id="IPR003879">
    <property type="entry name" value="Butyrophylin_SPRY"/>
</dbReference>
<dbReference type="InterPro" id="IPR043136">
    <property type="entry name" value="B30.2/SPRY_sf"/>
</dbReference>
<dbReference type="Pfam" id="PF00622">
    <property type="entry name" value="SPRY"/>
    <property type="match status" value="1"/>
</dbReference>
<protein>
    <submittedName>
        <fullName evidence="3">B-box and SPRY domain containing</fullName>
    </submittedName>
</protein>
<dbReference type="InterPro" id="IPR001870">
    <property type="entry name" value="B30.2/SPRY"/>
</dbReference>
<proteinExistence type="predicted"/>
<evidence type="ECO:0000256" key="1">
    <source>
        <dbReference type="ARBA" id="ARBA00023054"/>
    </source>
</evidence>
<dbReference type="InterPro" id="IPR013320">
    <property type="entry name" value="ConA-like_dom_sf"/>
</dbReference>
<dbReference type="SMART" id="SM00449">
    <property type="entry name" value="SPRY"/>
    <property type="match status" value="1"/>
</dbReference>
<organism evidence="3">
    <name type="scientific">Xenopus tropicalis</name>
    <name type="common">Western clawed frog</name>
    <name type="synonym">Silurana tropicalis</name>
    <dbReference type="NCBI Taxonomy" id="8364"/>
    <lineage>
        <taxon>Eukaryota</taxon>
        <taxon>Metazoa</taxon>
        <taxon>Chordata</taxon>
        <taxon>Craniata</taxon>
        <taxon>Vertebrata</taxon>
        <taxon>Euteleostomi</taxon>
        <taxon>Amphibia</taxon>
        <taxon>Batrachia</taxon>
        <taxon>Anura</taxon>
        <taxon>Pipoidea</taxon>
        <taxon>Pipidae</taxon>
        <taxon>Xenopodinae</taxon>
        <taxon>Xenopus</taxon>
        <taxon>Silurana</taxon>
    </lineage>
</organism>
<feature type="domain" description="B30.2/SPRY" evidence="2">
    <location>
        <begin position="264"/>
        <end position="453"/>
    </location>
</feature>
<dbReference type="InterPro" id="IPR003877">
    <property type="entry name" value="SPRY_dom"/>
</dbReference>
<dbReference type="InterPro" id="IPR006574">
    <property type="entry name" value="PRY"/>
</dbReference>
<reference evidence="3" key="2">
    <citation type="submission" date="2021-03" db="UniProtKB">
        <authorList>
            <consortium name="Ensembl"/>
        </authorList>
    </citation>
    <scope>IDENTIFICATION</scope>
</reference>
<reference evidence="3" key="1">
    <citation type="journal article" date="2010" name="Science">
        <title>The genome of the Western clawed frog Xenopus tropicalis.</title>
        <authorList>
            <person name="Hellsten U."/>
            <person name="Harland R.M."/>
            <person name="Gilchrist M.J."/>
            <person name="Hendrix D."/>
            <person name="Jurka J."/>
            <person name="Kapitonov V."/>
            <person name="Ovcharenko I."/>
            <person name="Putnam N.H."/>
            <person name="Shu S."/>
            <person name="Taher L."/>
            <person name="Blitz I.L."/>
            <person name="Blumberg B."/>
            <person name="Dichmann D.S."/>
            <person name="Dubchak I."/>
            <person name="Amaya E."/>
            <person name="Detter J.C."/>
            <person name="Fletcher R."/>
            <person name="Gerhard D.S."/>
            <person name="Goodstein D."/>
            <person name="Graves T."/>
            <person name="Grigoriev I.V."/>
            <person name="Grimwood J."/>
            <person name="Kawashima T."/>
            <person name="Lindquist E."/>
            <person name="Lucas S.M."/>
            <person name="Mead P.E."/>
            <person name="Mitros T."/>
            <person name="Ogino H."/>
            <person name="Ohta Y."/>
            <person name="Poliakov A.V."/>
            <person name="Pollet N."/>
            <person name="Robert J."/>
            <person name="Salamov A."/>
            <person name="Sater A.K."/>
            <person name="Schmutz J."/>
            <person name="Terry A."/>
            <person name="Vize P.D."/>
            <person name="Warren W.C."/>
            <person name="Wells D."/>
            <person name="Wills A."/>
            <person name="Wilson R.K."/>
            <person name="Zimmerman L.B."/>
            <person name="Zorn A.M."/>
            <person name="Grainger R."/>
            <person name="Grammer T."/>
            <person name="Khokha M.K."/>
            <person name="Richardson P.M."/>
            <person name="Rokhsar D.S."/>
        </authorList>
    </citation>
    <scope>NUCLEOTIDE SEQUENCE [LARGE SCALE GENOMIC DNA]</scope>
    <source>
        <strain evidence="3">Nigerian</strain>
    </source>
</reference>
<evidence type="ECO:0000313" key="3">
    <source>
        <dbReference type="Ensembl" id="ENSXETP00000103234"/>
    </source>
</evidence>
<dbReference type="Gene3D" id="3.30.160.60">
    <property type="entry name" value="Classic Zinc Finger"/>
    <property type="match status" value="1"/>
</dbReference>
<dbReference type="AlphaFoldDB" id="A0A803J5V3"/>
<dbReference type="GeneTree" id="ENSGT00940000161096"/>
<evidence type="ECO:0000259" key="2">
    <source>
        <dbReference type="PROSITE" id="PS50188"/>
    </source>
</evidence>
<accession>A0A803J5V3</accession>
<dbReference type="PROSITE" id="PS50188">
    <property type="entry name" value="B302_SPRY"/>
    <property type="match status" value="1"/>
</dbReference>
<dbReference type="InParanoid" id="A0A803J5V3"/>
<dbReference type="Gene3D" id="2.60.120.920">
    <property type="match status" value="1"/>
</dbReference>
<dbReference type="SUPFAM" id="SSF57845">
    <property type="entry name" value="B-box zinc-binding domain"/>
    <property type="match status" value="1"/>
</dbReference>
<gene>
    <name evidence="3" type="primary">bspry</name>
</gene>
<name>A0A803J5V3_XENTR</name>
<dbReference type="PANTHER" id="PTHR24103">
    <property type="entry name" value="E3 UBIQUITIN-PROTEIN LIGASE TRIM"/>
    <property type="match status" value="1"/>
</dbReference>
<dbReference type="SUPFAM" id="SSF49899">
    <property type="entry name" value="Concanavalin A-like lectins/glucanases"/>
    <property type="match status" value="1"/>
</dbReference>
<dbReference type="Ensembl" id="ENSXETT00000121657">
    <property type="protein sequence ID" value="ENSXETP00000103234"/>
    <property type="gene ID" value="ENSXETG00000046592"/>
</dbReference>
<dbReference type="Pfam" id="PF13765">
    <property type="entry name" value="PRY"/>
    <property type="match status" value="1"/>
</dbReference>
<dbReference type="SMART" id="SM00589">
    <property type="entry name" value="PRY"/>
    <property type="match status" value="1"/>
</dbReference>
<dbReference type="FunCoup" id="A0A803J5V3">
    <property type="interactions" value="428"/>
</dbReference>
<keyword evidence="1" id="KW-0175">Coiled coil</keyword>
<sequence length="453" mass="50523">MSEEQGPLWAISGPQIWAGSGRVGHEEPWVGEWPPGGQEISLGAPGEEPGDLGMIPAAGTSDPQPGGTCREHGGPLLWFCYPESRLICQQCRNRCQNHRTVPLEERAAQIRNKIVDRCEKLQLQTAGIQKYLGDTLPAKTPRVAMVVPPFGQATARAARELVIQRLNLIRTVCDNEEQRLLEEVHAEEERAQQGILTQRAHWSDSALKLSGIRTDLVDMLTKLDDLNLISSAEAIEERTEEAEGILEPQESDKLNFNPNCVQSPMLKRLWVSSVFCCPAVCEDITFDTKTMGPLLALTEDKALTFLQKKAKNYSDEPERFNHWPNCFATGSFQGGVHSWKVNVEKSGAYKLGVAYGSMARKGSGNDSRLGYNPDSWVFSRYDKDFRFSHNSEHQAVELLRSPKHIGVVLDYDVGELIFYDPGACVVLHTHRARFHQPVFPVFAVADESIAFVQ</sequence>
<dbReference type="CDD" id="cd19793">
    <property type="entry name" value="Bbox2_TRIM65-like"/>
    <property type="match status" value="1"/>
</dbReference>